<dbReference type="InterPro" id="IPR038765">
    <property type="entry name" value="Papain-like_cys_pep_sf"/>
</dbReference>
<dbReference type="InterPro" id="IPR013783">
    <property type="entry name" value="Ig-like_fold"/>
</dbReference>
<dbReference type="PANTHER" id="PTHR11590:SF81">
    <property type="entry name" value="PROTEIN-GLUTAMINE GAMMA-GLUTAMYLTRANSFERASE K-LIKE ISOFORM X4"/>
    <property type="match status" value="1"/>
</dbReference>
<dbReference type="InterPro" id="IPR036985">
    <property type="entry name" value="Transglutaminase-like_sf"/>
</dbReference>
<keyword evidence="3" id="KW-0479">Metal-binding</keyword>
<protein>
    <submittedName>
        <fullName evidence="5">Protein-glutamine gamma-glutamyltransferase K</fullName>
    </submittedName>
</protein>
<dbReference type="Proteomes" id="UP001174909">
    <property type="component" value="Unassembled WGS sequence"/>
</dbReference>
<dbReference type="AlphaFoldDB" id="A0AA35W7E8"/>
<gene>
    <name evidence="5" type="ORF">GBAR_LOCUS6682</name>
</gene>
<feature type="binding site" evidence="3">
    <location>
        <position position="455"/>
    </location>
    <ligand>
        <name>Ca(2+)</name>
        <dbReference type="ChEBI" id="CHEBI:29108"/>
    </ligand>
</feature>
<comment type="cofactor">
    <cofactor evidence="3">
        <name>Ca(2+)</name>
        <dbReference type="ChEBI" id="CHEBI:29108"/>
    </cofactor>
    <text evidence="3">Binds 1 Ca(2+) ion per subunit.</text>
</comment>
<evidence type="ECO:0000256" key="1">
    <source>
        <dbReference type="ARBA" id="ARBA00005968"/>
    </source>
</evidence>
<dbReference type="PIRSF" id="PIRSF000459">
    <property type="entry name" value="TGM_EBP42"/>
    <property type="match status" value="1"/>
</dbReference>
<dbReference type="InterPro" id="IPR014756">
    <property type="entry name" value="Ig_E-set"/>
</dbReference>
<dbReference type="InterPro" id="IPR001102">
    <property type="entry name" value="Transglutaminase_N"/>
</dbReference>
<dbReference type="InterPro" id="IPR002931">
    <property type="entry name" value="Transglutaminase-like"/>
</dbReference>
<evidence type="ECO:0000256" key="2">
    <source>
        <dbReference type="PIRSR" id="PIRSR000459-1"/>
    </source>
</evidence>
<dbReference type="Pfam" id="PF00868">
    <property type="entry name" value="Transglut_N"/>
    <property type="match status" value="1"/>
</dbReference>
<feature type="active site" evidence="2">
    <location>
        <position position="365"/>
    </location>
</feature>
<comment type="similarity">
    <text evidence="1">Belongs to the transglutaminase superfamily. Transglutaminase family.</text>
</comment>
<feature type="binding site" evidence="3">
    <location>
        <position position="460"/>
    </location>
    <ligand>
        <name>Ca(2+)</name>
        <dbReference type="ChEBI" id="CHEBI:29108"/>
    </ligand>
</feature>
<dbReference type="SUPFAM" id="SSF54001">
    <property type="entry name" value="Cysteine proteinases"/>
    <property type="match status" value="1"/>
</dbReference>
<evidence type="ECO:0000259" key="4">
    <source>
        <dbReference type="SMART" id="SM00460"/>
    </source>
</evidence>
<feature type="binding site" evidence="3">
    <location>
        <position position="408"/>
    </location>
    <ligand>
        <name>Ca(2+)</name>
        <dbReference type="ChEBI" id="CHEBI:29108"/>
    </ligand>
</feature>
<name>A0AA35W7E8_GEOBA</name>
<dbReference type="SUPFAM" id="SSF81296">
    <property type="entry name" value="E set domains"/>
    <property type="match status" value="1"/>
</dbReference>
<evidence type="ECO:0000313" key="6">
    <source>
        <dbReference type="Proteomes" id="UP001174909"/>
    </source>
</evidence>
<reference evidence="5" key="1">
    <citation type="submission" date="2023-03" db="EMBL/GenBank/DDBJ databases">
        <authorList>
            <person name="Steffen K."/>
            <person name="Cardenas P."/>
        </authorList>
    </citation>
    <scope>NUCLEOTIDE SEQUENCE</scope>
</reference>
<dbReference type="InterPro" id="IPR036238">
    <property type="entry name" value="Transglutaminase_C_sf"/>
</dbReference>
<dbReference type="Gene3D" id="3.90.260.10">
    <property type="entry name" value="Transglutaminase-like"/>
    <property type="match status" value="1"/>
</dbReference>
<accession>A0AA35W7E8</accession>
<feature type="active site" evidence="2">
    <location>
        <position position="342"/>
    </location>
</feature>
<keyword evidence="3" id="KW-0106">Calcium</keyword>
<dbReference type="GO" id="GO:0003810">
    <property type="term" value="F:protein-glutamine gamma-glutamyltransferase activity"/>
    <property type="evidence" value="ECO:0007669"/>
    <property type="project" value="InterPro"/>
</dbReference>
<comment type="caution">
    <text evidence="5">The sequence shown here is derived from an EMBL/GenBank/DDBJ whole genome shotgun (WGS) entry which is preliminary data.</text>
</comment>
<dbReference type="InterPro" id="IPR023608">
    <property type="entry name" value="Transglutaminase_animal"/>
</dbReference>
<dbReference type="FunFam" id="3.90.260.10:FF:000002">
    <property type="entry name" value="Erythrocyte membrane protein band 4.2"/>
    <property type="match status" value="1"/>
</dbReference>
<sequence length="701" mass="77394">MSSSKRHRGNEVTINSVDILPDKNQEDHHTDDYECSLFHVFRRAAPVIIEVSFSRPLSGDRVSLDLHRGYRTSYRRGTRFIATLGLSPNQPHQLELQELKSEGSTVTLSLVLPADFPVGKYQVAAEVVPQGSRQGVKRDCNKDIVVLFNPWAQEDAVMLASEAEREEYVLNESGIIWAGAHNDMFTWPWNFAQFEEVSVQVALYLLDMHRSMDSDARKDPVRVSRAITEMVNVEDDDGGILFGLWSPNEGDYADGTDPTAWSGSAAILQEFWETKKAVRYGQCWVFGGLLTTVLRCLGIPARPVTNFESAHDGDGNRALDRYWDLQDEMVEEKSHDSIWNYHVWVEAWMARPDLGLQYSGWQAIDATPQEISPHSKSYVVGPASLSAVKTGQSMDYDTDFVVAEVNADIRDYCEVEKDKFVLAVTDTKRVGKTVSTKTVGSNKRCDVTDSYKFKEGSELERAALGLDEPDGASDVQLDVSFSKQPAIGDNFDVIVTAKCSVKEVRTVRVSVAVSSVSYTGGSGTSVKKEQGKISLTRAGGSGSYTVAVRSSDYLCCLRDQALLSVTVLAVVSETGKGWVSKVPCRLHRPDLTLLVDGKQVEDDEWVELSAGKSYPVKAYFTNPLQKPLTNVVFLIEGARLTKPLKIPGKNTGKGKVAEVSFAISPRSAPRKRQSQSSKLIVTCQSKELKGVMGTACVTITK</sequence>
<dbReference type="Pfam" id="PF01841">
    <property type="entry name" value="Transglut_core"/>
    <property type="match status" value="1"/>
</dbReference>
<proteinExistence type="inferred from homology"/>
<feature type="domain" description="Transglutaminase-like" evidence="4">
    <location>
        <begin position="275"/>
        <end position="368"/>
    </location>
</feature>
<dbReference type="Gene3D" id="2.60.40.10">
    <property type="entry name" value="Immunoglobulins"/>
    <property type="match status" value="3"/>
</dbReference>
<feature type="binding site" evidence="3">
    <location>
        <position position="406"/>
    </location>
    <ligand>
        <name>Ca(2+)</name>
        <dbReference type="ChEBI" id="CHEBI:29108"/>
    </ligand>
</feature>
<dbReference type="GO" id="GO:0046872">
    <property type="term" value="F:metal ion binding"/>
    <property type="evidence" value="ECO:0007669"/>
    <property type="project" value="UniProtKB-KW"/>
</dbReference>
<keyword evidence="6" id="KW-1185">Reference proteome</keyword>
<feature type="active site" evidence="2">
    <location>
        <position position="283"/>
    </location>
</feature>
<dbReference type="SMART" id="SM00460">
    <property type="entry name" value="TGc"/>
    <property type="match status" value="1"/>
</dbReference>
<dbReference type="PANTHER" id="PTHR11590">
    <property type="entry name" value="PROTEIN-GLUTAMINE GAMMA-GLUTAMYLTRANSFERASE"/>
    <property type="match status" value="1"/>
</dbReference>
<evidence type="ECO:0000313" key="5">
    <source>
        <dbReference type="EMBL" id="CAI8010089.1"/>
    </source>
</evidence>
<dbReference type="InterPro" id="IPR050779">
    <property type="entry name" value="Transglutaminase"/>
</dbReference>
<dbReference type="EMBL" id="CASHTH010001008">
    <property type="protein sequence ID" value="CAI8010089.1"/>
    <property type="molecule type" value="Genomic_DNA"/>
</dbReference>
<dbReference type="SUPFAM" id="SSF49309">
    <property type="entry name" value="Transglutaminase, two C-terminal domains"/>
    <property type="match status" value="2"/>
</dbReference>
<organism evidence="5 6">
    <name type="scientific">Geodia barretti</name>
    <name type="common">Barrett's horny sponge</name>
    <dbReference type="NCBI Taxonomy" id="519541"/>
    <lineage>
        <taxon>Eukaryota</taxon>
        <taxon>Metazoa</taxon>
        <taxon>Porifera</taxon>
        <taxon>Demospongiae</taxon>
        <taxon>Heteroscleromorpha</taxon>
        <taxon>Tetractinellida</taxon>
        <taxon>Astrophorina</taxon>
        <taxon>Geodiidae</taxon>
        <taxon>Geodia</taxon>
    </lineage>
</organism>
<evidence type="ECO:0000256" key="3">
    <source>
        <dbReference type="PIRSR" id="PIRSR000459-2"/>
    </source>
</evidence>